<feature type="domain" description="OmpR/PhoB-type" evidence="7">
    <location>
        <begin position="18"/>
        <end position="117"/>
    </location>
</feature>
<dbReference type="RefSeq" id="WP_017535582.1">
    <property type="nucleotide sequence ID" value="NZ_JBEXQO010000014.1"/>
</dbReference>
<protein>
    <submittedName>
        <fullName evidence="8">SARP family transcriptional regulator</fullName>
    </submittedName>
</protein>
<dbReference type="InterPro" id="IPR005158">
    <property type="entry name" value="BTAD"/>
</dbReference>
<feature type="DNA-binding region" description="OmpR/PhoB-type" evidence="5">
    <location>
        <begin position="18"/>
        <end position="117"/>
    </location>
</feature>
<dbReference type="InterPro" id="IPR027417">
    <property type="entry name" value="P-loop_NTPase"/>
</dbReference>
<dbReference type="SUPFAM" id="SSF48452">
    <property type="entry name" value="TPR-like"/>
    <property type="match status" value="1"/>
</dbReference>
<sequence length="594" mass="63315">MSLFGPAGTRGEVADNGSPEPAREGLYVRLLGRFGLHVDGAPLSLRGERRRALLATLLLNAGRTVSTASLIARVWHEPGPAARGALQVHVARVRALLAQTLGHPLIHSSDGGYRIELDDHRSDLLTLRSLVREADLAADRGDTDAHADLLGEALSLWRGPVLADIDSPLLREHDVPPLHEELLRVAETGFGAALARGEHERVATRIASITADHPQREPLVRVQMIALYRCGRRSEALRVYSRTRAALAQALGVDPGRELQDTFHGVLRGDLDDRPEHGPLPAGALRGGDGVPRSVVPRQRSHRDVHARTVRGGGRGRRGLVPAELPAAPRGLIGRADALAELDRLVDPCSTTPGSVLVRGPAGAGGSALALYWAYSVTSHFPDGQLYVNLRDADGEPREPGEVVRRLVRSLSVGAVGTGPSDIGADEPEEAAARLRSLLAGRRVLVVLDNAATARQVRPLLPGGPGSAAVVTSRNWLTDLLVRDGLRALPVGALETEDAVALLRSLLGTDRHRGETLRRVAELAGRLPLSLRMAVAWLDAHPERDAEELVRLVERVDPARGVSPTARMAAVLRAGPLGSGTAAGKYRSGAEHPT</sequence>
<dbReference type="SUPFAM" id="SSF46894">
    <property type="entry name" value="C-terminal effector domain of the bipartite response regulators"/>
    <property type="match status" value="1"/>
</dbReference>
<dbReference type="PANTHER" id="PTHR35807:SF1">
    <property type="entry name" value="TRANSCRIPTIONAL REGULATOR REDD"/>
    <property type="match status" value="1"/>
</dbReference>
<dbReference type="Gene3D" id="1.25.40.10">
    <property type="entry name" value="Tetratricopeptide repeat domain"/>
    <property type="match status" value="1"/>
</dbReference>
<comment type="caution">
    <text evidence="8">The sequence shown here is derived from an EMBL/GenBank/DDBJ whole genome shotgun (WGS) entry which is preliminary data.</text>
</comment>
<evidence type="ECO:0000256" key="1">
    <source>
        <dbReference type="ARBA" id="ARBA00005820"/>
    </source>
</evidence>
<dbReference type="InterPro" id="IPR001867">
    <property type="entry name" value="OmpR/PhoB-type_DNA-bd"/>
</dbReference>
<dbReference type="SMART" id="SM01043">
    <property type="entry name" value="BTAD"/>
    <property type="match status" value="1"/>
</dbReference>
<dbReference type="Pfam" id="PF03704">
    <property type="entry name" value="BTAD"/>
    <property type="match status" value="1"/>
</dbReference>
<evidence type="ECO:0000256" key="4">
    <source>
        <dbReference type="ARBA" id="ARBA00023163"/>
    </source>
</evidence>
<dbReference type="SUPFAM" id="SSF52540">
    <property type="entry name" value="P-loop containing nucleoside triphosphate hydrolases"/>
    <property type="match status" value="1"/>
</dbReference>
<feature type="compositionally biased region" description="Basic and acidic residues" evidence="6">
    <location>
        <begin position="268"/>
        <end position="277"/>
    </location>
</feature>
<dbReference type="Gene3D" id="1.10.10.10">
    <property type="entry name" value="Winged helix-like DNA-binding domain superfamily/Winged helix DNA-binding domain"/>
    <property type="match status" value="1"/>
</dbReference>
<evidence type="ECO:0000256" key="6">
    <source>
        <dbReference type="SAM" id="MobiDB-lite"/>
    </source>
</evidence>
<keyword evidence="3 5" id="KW-0238">DNA-binding</keyword>
<dbReference type="PROSITE" id="PS51755">
    <property type="entry name" value="OMPR_PHOB"/>
    <property type="match status" value="1"/>
</dbReference>
<evidence type="ECO:0000256" key="5">
    <source>
        <dbReference type="PROSITE-ProRule" id="PRU01091"/>
    </source>
</evidence>
<evidence type="ECO:0000313" key="9">
    <source>
        <dbReference type="Proteomes" id="UP000467124"/>
    </source>
</evidence>
<dbReference type="GO" id="GO:0006355">
    <property type="term" value="P:regulation of DNA-templated transcription"/>
    <property type="evidence" value="ECO:0007669"/>
    <property type="project" value="InterPro"/>
</dbReference>
<reference evidence="8 9" key="1">
    <citation type="journal article" date="2019" name="Nat. Commun.">
        <title>The antimicrobial potential of Streptomyces from insect microbiomes.</title>
        <authorList>
            <person name="Chevrette M.G."/>
            <person name="Carlson C.M."/>
            <person name="Ortega H.E."/>
            <person name="Thomas C."/>
            <person name="Ananiev G.E."/>
            <person name="Barns K.J."/>
            <person name="Book A.J."/>
            <person name="Cagnazzo J."/>
            <person name="Carlos C."/>
            <person name="Flanigan W."/>
            <person name="Grubbs K.J."/>
            <person name="Horn H.A."/>
            <person name="Hoffmann F.M."/>
            <person name="Klassen J.L."/>
            <person name="Knack J.J."/>
            <person name="Lewin G.R."/>
            <person name="McDonald B.R."/>
            <person name="Muller L."/>
            <person name="Melo W.G.P."/>
            <person name="Pinto-Tomas A.A."/>
            <person name="Schmitz A."/>
            <person name="Wendt-Pienkowski E."/>
            <person name="Wildman S."/>
            <person name="Zhao M."/>
            <person name="Zhang F."/>
            <person name="Bugni T.S."/>
            <person name="Andes D.R."/>
            <person name="Pupo M.T."/>
            <person name="Currie C.R."/>
        </authorList>
    </citation>
    <scope>NUCLEOTIDE SEQUENCE [LARGE SCALE GENOMIC DNA]</scope>
    <source>
        <strain evidence="8 9">SID5840</strain>
    </source>
</reference>
<proteinExistence type="inferred from homology"/>
<organism evidence="8 9">
    <name type="scientific">Nocardiopsis alba</name>
    <dbReference type="NCBI Taxonomy" id="53437"/>
    <lineage>
        <taxon>Bacteria</taxon>
        <taxon>Bacillati</taxon>
        <taxon>Actinomycetota</taxon>
        <taxon>Actinomycetes</taxon>
        <taxon>Streptosporangiales</taxon>
        <taxon>Nocardiopsidaceae</taxon>
        <taxon>Nocardiopsis</taxon>
    </lineage>
</organism>
<dbReference type="InterPro" id="IPR016032">
    <property type="entry name" value="Sig_transdc_resp-reg_C-effctor"/>
</dbReference>
<dbReference type="Gene3D" id="3.40.50.300">
    <property type="entry name" value="P-loop containing nucleotide triphosphate hydrolases"/>
    <property type="match status" value="1"/>
</dbReference>
<comment type="similarity">
    <text evidence="1">Belongs to the AfsR/DnrI/RedD regulatory family.</text>
</comment>
<gene>
    <name evidence="8" type="ORF">GTW20_17830</name>
</gene>
<feature type="region of interest" description="Disordered" evidence="6">
    <location>
        <begin position="1"/>
        <end position="20"/>
    </location>
</feature>
<accession>A0A7K2IVT3</accession>
<dbReference type="Proteomes" id="UP000467124">
    <property type="component" value="Unassembled WGS sequence"/>
</dbReference>
<evidence type="ECO:0000259" key="7">
    <source>
        <dbReference type="PROSITE" id="PS51755"/>
    </source>
</evidence>
<dbReference type="InterPro" id="IPR011990">
    <property type="entry name" value="TPR-like_helical_dom_sf"/>
</dbReference>
<feature type="compositionally biased region" description="Basic residues" evidence="6">
    <location>
        <begin position="308"/>
        <end position="318"/>
    </location>
</feature>
<evidence type="ECO:0000256" key="2">
    <source>
        <dbReference type="ARBA" id="ARBA00023015"/>
    </source>
</evidence>
<keyword evidence="4" id="KW-0804">Transcription</keyword>
<dbReference type="InterPro" id="IPR036388">
    <property type="entry name" value="WH-like_DNA-bd_sf"/>
</dbReference>
<dbReference type="AlphaFoldDB" id="A0A7K2IVT3"/>
<dbReference type="GO" id="GO:0003677">
    <property type="term" value="F:DNA binding"/>
    <property type="evidence" value="ECO:0007669"/>
    <property type="project" value="UniProtKB-UniRule"/>
</dbReference>
<evidence type="ECO:0000313" key="8">
    <source>
        <dbReference type="EMBL" id="MYR34063.1"/>
    </source>
</evidence>
<dbReference type="CDD" id="cd15831">
    <property type="entry name" value="BTAD"/>
    <property type="match status" value="1"/>
</dbReference>
<dbReference type="InterPro" id="IPR051677">
    <property type="entry name" value="AfsR-DnrI-RedD_regulator"/>
</dbReference>
<dbReference type="SMART" id="SM00862">
    <property type="entry name" value="Trans_reg_C"/>
    <property type="match status" value="1"/>
</dbReference>
<name>A0A7K2IVT3_9ACTN</name>
<evidence type="ECO:0000256" key="3">
    <source>
        <dbReference type="ARBA" id="ARBA00023125"/>
    </source>
</evidence>
<dbReference type="PANTHER" id="PTHR35807">
    <property type="entry name" value="TRANSCRIPTIONAL REGULATOR REDD-RELATED"/>
    <property type="match status" value="1"/>
</dbReference>
<feature type="region of interest" description="Disordered" evidence="6">
    <location>
        <begin position="268"/>
        <end position="322"/>
    </location>
</feature>
<dbReference type="GO" id="GO:0000160">
    <property type="term" value="P:phosphorelay signal transduction system"/>
    <property type="evidence" value="ECO:0007669"/>
    <property type="project" value="InterPro"/>
</dbReference>
<dbReference type="Pfam" id="PF00486">
    <property type="entry name" value="Trans_reg_C"/>
    <property type="match status" value="1"/>
</dbReference>
<dbReference type="EMBL" id="WWHY01000001">
    <property type="protein sequence ID" value="MYR34063.1"/>
    <property type="molecule type" value="Genomic_DNA"/>
</dbReference>
<keyword evidence="2" id="KW-0805">Transcription regulation</keyword>